<evidence type="ECO:0000313" key="2">
    <source>
        <dbReference type="Proteomes" id="UP000433945"/>
    </source>
</evidence>
<dbReference type="InterPro" id="IPR018697">
    <property type="entry name" value="DUF2199"/>
</dbReference>
<dbReference type="EMBL" id="WOWP01000034">
    <property type="protein sequence ID" value="MUV04111.1"/>
    <property type="molecule type" value="Genomic_DNA"/>
</dbReference>
<organism evidence="1 2">
    <name type="scientific">Flavobacterium rakeshii</name>
    <dbReference type="NCBI Taxonomy" id="1038845"/>
    <lineage>
        <taxon>Bacteria</taxon>
        <taxon>Pseudomonadati</taxon>
        <taxon>Bacteroidota</taxon>
        <taxon>Flavobacteriia</taxon>
        <taxon>Flavobacteriales</taxon>
        <taxon>Flavobacteriaceae</taxon>
        <taxon>Flavobacterium</taxon>
    </lineage>
</organism>
<keyword evidence="2" id="KW-1185">Reference proteome</keyword>
<dbReference type="OrthoDB" id="4404538at2"/>
<comment type="caution">
    <text evidence="1">The sequence shown here is derived from an EMBL/GenBank/DDBJ whole genome shotgun (WGS) entry which is preliminary data.</text>
</comment>
<name>A0A6N8HCC4_9FLAO</name>
<proteinExistence type="predicted"/>
<gene>
    <name evidence="1" type="ORF">GN157_10360</name>
</gene>
<dbReference type="Pfam" id="PF09965">
    <property type="entry name" value="DUF2199"/>
    <property type="match status" value="1"/>
</dbReference>
<protein>
    <submittedName>
        <fullName evidence="1">DUF2199 domain-containing protein</fullName>
    </submittedName>
</protein>
<dbReference type="Proteomes" id="UP000433945">
    <property type="component" value="Unassembled WGS sequence"/>
</dbReference>
<sequence>MFFNKGKNTGYKCAECGEYHDNWPALVYNAPVYYSQLSAEDKERIASLDRDFCVIEHSDQIDRFIRVVLFQKVVASCEDLHYGLWVSLSEKSFLDYKAHYDVEDYEACYFGWISNDLEGGSDTLSIPVDVMYKGGSNRPEVIPHGDYSHPFVEEYYNGISIEEAQKRVINVLKGCNSKA</sequence>
<reference evidence="1 2" key="1">
    <citation type="submission" date="2019-12" db="EMBL/GenBank/DDBJ databases">
        <authorList>
            <person name="Sun J.-Q."/>
        </authorList>
    </citation>
    <scope>NUCLEOTIDE SEQUENCE [LARGE SCALE GENOMIC DNA]</scope>
    <source>
        <strain evidence="1 2">JCM 17928</strain>
    </source>
</reference>
<dbReference type="AlphaFoldDB" id="A0A6N8HCC4"/>
<accession>A0A6N8HCC4</accession>
<evidence type="ECO:0000313" key="1">
    <source>
        <dbReference type="EMBL" id="MUV04111.1"/>
    </source>
</evidence>